<organism evidence="2 3">
    <name type="scientific">Gnathostoma spinigerum</name>
    <dbReference type="NCBI Taxonomy" id="75299"/>
    <lineage>
        <taxon>Eukaryota</taxon>
        <taxon>Metazoa</taxon>
        <taxon>Ecdysozoa</taxon>
        <taxon>Nematoda</taxon>
        <taxon>Chromadorea</taxon>
        <taxon>Rhabditida</taxon>
        <taxon>Spirurina</taxon>
        <taxon>Gnathostomatomorpha</taxon>
        <taxon>Gnathostomatoidea</taxon>
        <taxon>Gnathostomatidae</taxon>
        <taxon>Gnathostoma</taxon>
    </lineage>
</organism>
<feature type="compositionally biased region" description="Low complexity" evidence="1">
    <location>
        <begin position="138"/>
        <end position="151"/>
    </location>
</feature>
<comment type="caution">
    <text evidence="2">The sequence shown here is derived from an EMBL/GenBank/DDBJ whole genome shotgun (WGS) entry which is preliminary data.</text>
</comment>
<accession>A0ABD6EZP1</accession>
<name>A0ABD6EZP1_9BILA</name>
<evidence type="ECO:0000313" key="2">
    <source>
        <dbReference type="EMBL" id="MFH4981810.1"/>
    </source>
</evidence>
<evidence type="ECO:0000313" key="3">
    <source>
        <dbReference type="Proteomes" id="UP001608902"/>
    </source>
</evidence>
<feature type="compositionally biased region" description="Polar residues" evidence="1">
    <location>
        <begin position="162"/>
        <end position="199"/>
    </location>
</feature>
<protein>
    <submittedName>
        <fullName evidence="2">Uncharacterized protein</fullName>
    </submittedName>
</protein>
<gene>
    <name evidence="2" type="ORF">AB6A40_008519</name>
</gene>
<reference evidence="2 3" key="1">
    <citation type="submission" date="2024-08" db="EMBL/GenBank/DDBJ databases">
        <title>Gnathostoma spinigerum genome.</title>
        <authorList>
            <person name="Gonzalez-Bertolin B."/>
            <person name="Monzon S."/>
            <person name="Zaballos A."/>
            <person name="Jimenez P."/>
            <person name="Dekumyoy P."/>
            <person name="Varona S."/>
            <person name="Cuesta I."/>
            <person name="Sumanam S."/>
            <person name="Adisakwattana P."/>
            <person name="Gasser R.B."/>
            <person name="Hernandez-Gonzalez A."/>
            <person name="Young N.D."/>
            <person name="Perteguer M.J."/>
        </authorList>
    </citation>
    <scope>NUCLEOTIDE SEQUENCE [LARGE SCALE GENOMIC DNA]</scope>
    <source>
        <strain evidence="2">AL3</strain>
        <tissue evidence="2">Liver</tissue>
    </source>
</reference>
<dbReference type="EMBL" id="JBGFUD010007931">
    <property type="protein sequence ID" value="MFH4981810.1"/>
    <property type="molecule type" value="Genomic_DNA"/>
</dbReference>
<sequence>MGYLQCARLGGGETMFSEVVKPFMDIIPSWSQFIQGTIYFVPRSRNEFMTIIADEDAQKDMVVDRRKLEAEEWANITYGNKTAYYYSQEVTGHYYHTVHSDGYYIVQITGIDDGGSSYGYTPALNGIVVEPVEPTEPSPTSTTTLLPVSSTPSPPSSAAPIKSTTIATTGGTDPVSSTEGPKITTSIAPSESTTSGTSSHVEQSIVTVVAFAVASLILRIKF</sequence>
<dbReference type="Proteomes" id="UP001608902">
    <property type="component" value="Unassembled WGS sequence"/>
</dbReference>
<dbReference type="AlphaFoldDB" id="A0ABD6EZP1"/>
<evidence type="ECO:0000256" key="1">
    <source>
        <dbReference type="SAM" id="MobiDB-lite"/>
    </source>
</evidence>
<keyword evidence="3" id="KW-1185">Reference proteome</keyword>
<feature type="region of interest" description="Disordered" evidence="1">
    <location>
        <begin position="131"/>
        <end position="199"/>
    </location>
</feature>
<proteinExistence type="predicted"/>